<evidence type="ECO:0000259" key="4">
    <source>
        <dbReference type="Pfam" id="PF00370"/>
    </source>
</evidence>
<evidence type="ECO:0000256" key="3">
    <source>
        <dbReference type="ARBA" id="ARBA00022777"/>
    </source>
</evidence>
<dbReference type="SUPFAM" id="SSF53067">
    <property type="entry name" value="Actin-like ATPase domain"/>
    <property type="match status" value="2"/>
</dbReference>
<dbReference type="GO" id="GO:0005997">
    <property type="term" value="P:xylulose metabolic process"/>
    <property type="evidence" value="ECO:0007669"/>
    <property type="project" value="TreeGrafter"/>
</dbReference>
<reference evidence="6 7" key="1">
    <citation type="journal article" date="2015" name="Microbes Environ.">
        <title>Distribution and evolution of nitrogen fixation genes in the phylum bacteroidetes.</title>
        <authorList>
            <person name="Inoue J."/>
            <person name="Oshima K."/>
            <person name="Suda W."/>
            <person name="Sakamoto M."/>
            <person name="Iino T."/>
            <person name="Noda S."/>
            <person name="Hongoh Y."/>
            <person name="Hattori M."/>
            <person name="Ohkuma M."/>
        </authorList>
    </citation>
    <scope>NUCLEOTIDE SEQUENCE [LARGE SCALE GENOMIC DNA]</scope>
    <source>
        <strain evidence="6">JCM 15548</strain>
    </source>
</reference>
<dbReference type="OrthoDB" id="9786272at2"/>
<dbReference type="Pfam" id="PF21546">
    <property type="entry name" value="FGGY_C_2"/>
    <property type="match status" value="1"/>
</dbReference>
<dbReference type="GO" id="GO:0005829">
    <property type="term" value="C:cytosol"/>
    <property type="evidence" value="ECO:0007669"/>
    <property type="project" value="TreeGrafter"/>
</dbReference>
<dbReference type="GO" id="GO:0004856">
    <property type="term" value="F:D-xylulokinase activity"/>
    <property type="evidence" value="ECO:0007669"/>
    <property type="project" value="TreeGrafter"/>
</dbReference>
<protein>
    <submittedName>
        <fullName evidence="6">Rhamnulokinase RhaK in alpha-proteobacteria</fullName>
    </submittedName>
</protein>
<evidence type="ECO:0000256" key="1">
    <source>
        <dbReference type="ARBA" id="ARBA00009156"/>
    </source>
</evidence>
<comment type="caution">
    <text evidence="6">The sequence shown here is derived from an EMBL/GenBank/DDBJ whole genome shotgun (WGS) entry which is preliminary data.</text>
</comment>
<feature type="domain" description="Carbohydrate kinase FGGY N-terminal" evidence="4">
    <location>
        <begin position="5"/>
        <end position="196"/>
    </location>
</feature>
<dbReference type="PANTHER" id="PTHR10196:SF57">
    <property type="entry name" value="XYLULOSE KINASE"/>
    <property type="match status" value="1"/>
</dbReference>
<dbReference type="Proteomes" id="UP000032900">
    <property type="component" value="Unassembled WGS sequence"/>
</dbReference>
<dbReference type="Gene3D" id="3.30.420.40">
    <property type="match status" value="2"/>
</dbReference>
<keyword evidence="7" id="KW-1185">Reference proteome</keyword>
<dbReference type="EMBL" id="BAZW01000009">
    <property type="protein sequence ID" value="GAO29430.1"/>
    <property type="molecule type" value="Genomic_DNA"/>
</dbReference>
<evidence type="ECO:0000256" key="2">
    <source>
        <dbReference type="ARBA" id="ARBA00022679"/>
    </source>
</evidence>
<organism evidence="6 7">
    <name type="scientific">Geofilum rubicundum JCM 15548</name>
    <dbReference type="NCBI Taxonomy" id="1236989"/>
    <lineage>
        <taxon>Bacteria</taxon>
        <taxon>Pseudomonadati</taxon>
        <taxon>Bacteroidota</taxon>
        <taxon>Bacteroidia</taxon>
        <taxon>Marinilabiliales</taxon>
        <taxon>Marinilabiliaceae</taxon>
        <taxon>Geofilum</taxon>
    </lineage>
</organism>
<comment type="similarity">
    <text evidence="1">Belongs to the FGGY kinase family.</text>
</comment>
<gene>
    <name evidence="6" type="ORF">JCM15548_11617</name>
</gene>
<accession>A0A0E9LX55</accession>
<keyword evidence="2" id="KW-0808">Transferase</keyword>
<evidence type="ECO:0000313" key="7">
    <source>
        <dbReference type="Proteomes" id="UP000032900"/>
    </source>
</evidence>
<dbReference type="InterPro" id="IPR043129">
    <property type="entry name" value="ATPase_NBD"/>
</dbReference>
<dbReference type="Pfam" id="PF00370">
    <property type="entry name" value="FGGY_N"/>
    <property type="match status" value="1"/>
</dbReference>
<dbReference type="InterPro" id="IPR018484">
    <property type="entry name" value="FGGY_N"/>
</dbReference>
<keyword evidence="3 6" id="KW-0418">Kinase</keyword>
<dbReference type="AlphaFoldDB" id="A0A0E9LX55"/>
<name>A0A0E9LX55_9BACT</name>
<evidence type="ECO:0000259" key="5">
    <source>
        <dbReference type="Pfam" id="PF21546"/>
    </source>
</evidence>
<feature type="domain" description="Carbohydrate kinase FGGY C-terminal" evidence="5">
    <location>
        <begin position="244"/>
        <end position="435"/>
    </location>
</feature>
<dbReference type="CDD" id="cd07772">
    <property type="entry name" value="ASKHA_NBD_FGGY_NaCK-like"/>
    <property type="match status" value="1"/>
</dbReference>
<dbReference type="InterPro" id="IPR049382">
    <property type="entry name" value="FGGY_C_2"/>
</dbReference>
<proteinExistence type="inferred from homology"/>
<dbReference type="STRING" id="1236989.JCM15548_11617"/>
<evidence type="ECO:0000313" key="6">
    <source>
        <dbReference type="EMBL" id="GAO29430.1"/>
    </source>
</evidence>
<sequence>MEKVVAIFDIGKTNKKVLLINKSLKVVYETEEKFSTTVDEDGVECDDIERIESWMFSFLENLVCNKHYELAGVNFSTYGATLVWLDGEGKRLTPVYNYLKPIDAQFQQALFDQNGGEVEFCRNTASPALGMMLNSGVQISWMQSERPDVFSKARHILHFPQYLSSLLTRKYVSELTSIGCHTFMWDFDHQEYHPWLREAGVSLPDPVKNNTLYKVTVGDSEVKCGVGIHDSSASLVPYLMAESEPFLLISTGTWCINMNPFNHEPLTAEELKQDSLCYISVNQNSVKSSRFFLGHIHDVNVERLTKWFDVSPQAYKDIVVDRELVGQMVDGTCPLPGFFASGVPEAYVDEAIDLSAFADFNTAYHQLMFDLSRLTAQSIRLVISDQRQVHKMFVSGGFARNEIFVRLMGDFFPSYEVLTSRVDNSSALGAALVIMNGVLKYAQPEIDLDLKRWKSFKELV</sequence>
<dbReference type="RefSeq" id="WP_062123743.1">
    <property type="nucleotide sequence ID" value="NZ_BAZW01000009.1"/>
</dbReference>
<dbReference type="PANTHER" id="PTHR10196">
    <property type="entry name" value="SUGAR KINASE"/>
    <property type="match status" value="1"/>
</dbReference>